<proteinExistence type="predicted"/>
<dbReference type="EMBL" id="HBEJ01002930">
    <property type="protein sequence ID" value="CAD8362022.1"/>
    <property type="molecule type" value="Transcribed_RNA"/>
</dbReference>
<gene>
    <name evidence="2" type="ORF">MPOL1434_LOCUS1720</name>
</gene>
<evidence type="ECO:0000256" key="1">
    <source>
        <dbReference type="SAM" id="MobiDB-lite"/>
    </source>
</evidence>
<feature type="region of interest" description="Disordered" evidence="1">
    <location>
        <begin position="33"/>
        <end position="58"/>
    </location>
</feature>
<feature type="compositionally biased region" description="Basic and acidic residues" evidence="1">
    <location>
        <begin position="33"/>
        <end position="43"/>
    </location>
</feature>
<dbReference type="AlphaFoldDB" id="A0A7S0FHI8"/>
<evidence type="ECO:0000313" key="2">
    <source>
        <dbReference type="EMBL" id="CAD8362022.1"/>
    </source>
</evidence>
<organism evidence="2">
    <name type="scientific">Minutocellus polymorphus</name>
    <dbReference type="NCBI Taxonomy" id="265543"/>
    <lineage>
        <taxon>Eukaryota</taxon>
        <taxon>Sar</taxon>
        <taxon>Stramenopiles</taxon>
        <taxon>Ochrophyta</taxon>
        <taxon>Bacillariophyta</taxon>
        <taxon>Mediophyceae</taxon>
        <taxon>Cymatosirophycidae</taxon>
        <taxon>Cymatosirales</taxon>
        <taxon>Cymatosiraceae</taxon>
        <taxon>Minutocellus</taxon>
    </lineage>
</organism>
<name>A0A7S0FHI8_9STRA</name>
<protein>
    <submittedName>
        <fullName evidence="2">Uncharacterized protein</fullName>
    </submittedName>
</protein>
<accession>A0A7S0FHI8</accession>
<reference evidence="2" key="1">
    <citation type="submission" date="2021-01" db="EMBL/GenBank/DDBJ databases">
        <authorList>
            <person name="Corre E."/>
            <person name="Pelletier E."/>
            <person name="Niang G."/>
            <person name="Scheremetjew M."/>
            <person name="Finn R."/>
            <person name="Kale V."/>
            <person name="Holt S."/>
            <person name="Cochrane G."/>
            <person name="Meng A."/>
            <person name="Brown T."/>
            <person name="Cohen L."/>
        </authorList>
    </citation>
    <scope>NUCLEOTIDE SEQUENCE</scope>
    <source>
        <strain evidence="2">CCMP3303</strain>
    </source>
</reference>
<sequence length="106" mass="11787">MNTPLDGFTSAATTTDDGSFMVSAKAFRTAIGKEESQKNKRLETPSAHLASSQAEDTRKRFERDVVEADGSAEQKRLWSELSVDEQDEFICRIFMPSILGGFFSDD</sequence>